<dbReference type="RefSeq" id="XP_002770018.1">
    <property type="nucleotide sequence ID" value="XM_002769972.1"/>
</dbReference>
<dbReference type="eggNOG" id="ENOG502RXRH">
    <property type="taxonomic scope" value="Eukaryota"/>
</dbReference>
<dbReference type="GeneID" id="8998089"/>
<evidence type="ECO:0000313" key="2">
    <source>
        <dbReference type="EMBL" id="CAR65395.1"/>
    </source>
</evidence>
<dbReference type="EMBL" id="CR382133">
    <property type="protein sequence ID" value="CAR65395.1"/>
    <property type="molecule type" value="Genomic_DNA"/>
</dbReference>
<name>B5RST9_DEBHA</name>
<reference evidence="2 3" key="1">
    <citation type="journal article" date="2004" name="Nature">
        <title>Genome evolution in yeasts.</title>
        <authorList>
            <consortium name="Genolevures"/>
            <person name="Dujon B."/>
            <person name="Sherman D."/>
            <person name="Fischer G."/>
            <person name="Durrens P."/>
            <person name="Casaregola S."/>
            <person name="Lafontaine I."/>
            <person name="de Montigny J."/>
            <person name="Marck C."/>
            <person name="Neuveglise C."/>
            <person name="Talla E."/>
            <person name="Goffard N."/>
            <person name="Frangeul L."/>
            <person name="Aigle M."/>
            <person name="Anthouard V."/>
            <person name="Babour A."/>
            <person name="Barbe V."/>
            <person name="Barnay S."/>
            <person name="Blanchin S."/>
            <person name="Beckerich J.M."/>
            <person name="Beyne E."/>
            <person name="Bleykasten C."/>
            <person name="Boisrame A."/>
            <person name="Boyer J."/>
            <person name="Cattolico L."/>
            <person name="Confanioleri F."/>
            <person name="de Daruvar A."/>
            <person name="Despons L."/>
            <person name="Fabre E."/>
            <person name="Fairhead C."/>
            <person name="Ferry-Dumazet H."/>
            <person name="Groppi A."/>
            <person name="Hantraye F."/>
            <person name="Hennequin C."/>
            <person name="Jauniaux N."/>
            <person name="Joyet P."/>
            <person name="Kachouri R."/>
            <person name="Kerrest A."/>
            <person name="Koszul R."/>
            <person name="Lemaire M."/>
            <person name="Lesur I."/>
            <person name="Ma L."/>
            <person name="Muller H."/>
            <person name="Nicaud J.M."/>
            <person name="Nikolski M."/>
            <person name="Oztas S."/>
            <person name="Ozier-Kalogeropoulos O."/>
            <person name="Pellenz S."/>
            <person name="Potier S."/>
            <person name="Richard G.F."/>
            <person name="Straub M.L."/>
            <person name="Suleau A."/>
            <person name="Swennene D."/>
            <person name="Tekaia F."/>
            <person name="Wesolowski-Louvel M."/>
            <person name="Westhof E."/>
            <person name="Wirth B."/>
            <person name="Zeniou-Meyer M."/>
            <person name="Zivanovic I."/>
            <person name="Bolotin-Fukuhara M."/>
            <person name="Thierry A."/>
            <person name="Bouchier C."/>
            <person name="Caudron B."/>
            <person name="Scarpelli C."/>
            <person name="Gaillardin C."/>
            <person name="Weissenbach J."/>
            <person name="Wincker P."/>
            <person name="Souciet J.L."/>
        </authorList>
    </citation>
    <scope>NUCLEOTIDE SEQUENCE [LARGE SCALE GENOMIC DNA]</scope>
    <source>
        <strain evidence="3">ATCC 36239 / CBS 767 / BCRC 21394 / JCM 1990 / NBRC 0083 / IGC 2968</strain>
    </source>
</reference>
<dbReference type="AlphaFoldDB" id="B5RST9"/>
<feature type="domain" description="DUF7082" evidence="1">
    <location>
        <begin position="269"/>
        <end position="471"/>
    </location>
</feature>
<dbReference type="OrthoDB" id="1751210at2759"/>
<dbReference type="HOGENOM" id="CLU_556700_0_0_1"/>
<keyword evidence="3" id="KW-1185">Reference proteome</keyword>
<gene>
    <name evidence="2" type="ordered locus">DEHA2A09504g</name>
</gene>
<dbReference type="InterPro" id="IPR055509">
    <property type="entry name" value="DUF7082"/>
</dbReference>
<evidence type="ECO:0000259" key="1">
    <source>
        <dbReference type="Pfam" id="PF23305"/>
    </source>
</evidence>
<accession>B5RST9</accession>
<organism evidence="2 3">
    <name type="scientific">Debaryomyces hansenii (strain ATCC 36239 / CBS 767 / BCRC 21394 / JCM 1990 / NBRC 0083 / IGC 2968)</name>
    <name type="common">Yeast</name>
    <name type="synonym">Torulaspora hansenii</name>
    <dbReference type="NCBI Taxonomy" id="284592"/>
    <lineage>
        <taxon>Eukaryota</taxon>
        <taxon>Fungi</taxon>
        <taxon>Dikarya</taxon>
        <taxon>Ascomycota</taxon>
        <taxon>Saccharomycotina</taxon>
        <taxon>Pichiomycetes</taxon>
        <taxon>Debaryomycetaceae</taxon>
        <taxon>Debaryomyces</taxon>
    </lineage>
</organism>
<evidence type="ECO:0000313" key="3">
    <source>
        <dbReference type="Proteomes" id="UP000000599"/>
    </source>
</evidence>
<dbReference type="Proteomes" id="UP000000599">
    <property type="component" value="Chromosome A"/>
</dbReference>
<proteinExistence type="predicted"/>
<dbReference type="Pfam" id="PF23305">
    <property type="entry name" value="DUF7082"/>
    <property type="match status" value="1"/>
</dbReference>
<dbReference type="KEGG" id="dha:DEHA2A09504g"/>
<dbReference type="STRING" id="284592.B5RST9"/>
<protein>
    <submittedName>
        <fullName evidence="2">DEHA2A09504p</fullName>
    </submittedName>
</protein>
<sequence>MDFMIYGKMVEPEYTQYDDTRTSYEEPADFFEDSVMGIGSNSGTMLTGHSNCGNTYNSNPWVTDVATSTQAQSGPYLSYPTNGGYGGSIYRCDNRMTQGSMDLSGAIGNEVNGTYMDPTIELSGYNYNMDALPMPNHYTQNSLLPFNSTSSLNSMNSVNALNTYTSASELGAEGYSASGGSMAPGGSMTLGYPSPISHRQSPLQIQQQKARLKIKTEKTDTKKRYRIIRGVSAGGCSTRPPKYLVDSNALYLPIELHINGALVEEICYPPWNASEKEDRRRIIRIERVQNGHKLSANFSIVGGANENPITLPAPPDTDVIEVSCLECTTILSEADVQSASDDDSTIPINGVRDGKYNQYYITSVEVIEIVELLIGTQSMDPADRRKERGRIRSNLVPFWSRKPISSRMQDIPSTHTSRSPNYLGKDTHLTNQDYRFELAKRIMAYEIRKPRGFDKEVRILRWDKLIPALKRALQTYYTEIPGSDSSIDFS</sequence>
<dbReference type="VEuPathDB" id="FungiDB:DEHA2A09504g"/>
<dbReference type="InParanoid" id="B5RST9"/>